<evidence type="ECO:0000313" key="5">
    <source>
        <dbReference type="EMBL" id="QDT22067.1"/>
    </source>
</evidence>
<organism evidence="5 6">
    <name type="scientific">Gimesia chilikensis</name>
    <dbReference type="NCBI Taxonomy" id="2605989"/>
    <lineage>
        <taxon>Bacteria</taxon>
        <taxon>Pseudomonadati</taxon>
        <taxon>Planctomycetota</taxon>
        <taxon>Planctomycetia</taxon>
        <taxon>Planctomycetales</taxon>
        <taxon>Planctomycetaceae</taxon>
        <taxon>Gimesia</taxon>
    </lineage>
</organism>
<dbReference type="RefSeq" id="WP_145187343.1">
    <property type="nucleotide sequence ID" value="NZ_CP036266.1"/>
</dbReference>
<keyword evidence="3" id="KW-0238">DNA-binding</keyword>
<evidence type="ECO:0000256" key="2">
    <source>
        <dbReference type="ARBA" id="ARBA00023015"/>
    </source>
</evidence>
<keyword evidence="6" id="KW-1185">Reference proteome</keyword>
<evidence type="ECO:0000256" key="1">
    <source>
        <dbReference type="ARBA" id="ARBA00011046"/>
    </source>
</evidence>
<name>A0A517PRR7_9PLAN</name>
<dbReference type="Gene3D" id="1.10.10.10">
    <property type="entry name" value="Winged helix-like DNA-binding domain superfamily/Winged helix DNA-binding domain"/>
    <property type="match status" value="1"/>
</dbReference>
<dbReference type="PIRSF" id="PIRSF019455">
    <property type="entry name" value="CopR_AtkY"/>
    <property type="match status" value="1"/>
</dbReference>
<dbReference type="EMBL" id="CP036266">
    <property type="protein sequence ID" value="QDT22067.1"/>
    <property type="molecule type" value="Genomic_DNA"/>
</dbReference>
<keyword evidence="4" id="KW-0804">Transcription</keyword>
<gene>
    <name evidence="5" type="primary">blaI_7</name>
    <name evidence="5" type="ORF">HG66A1_38730</name>
</gene>
<dbReference type="Gene3D" id="1.10.4040.10">
    <property type="entry name" value="Penicillinase repressor domain"/>
    <property type="match status" value="1"/>
</dbReference>
<evidence type="ECO:0000256" key="4">
    <source>
        <dbReference type="ARBA" id="ARBA00023163"/>
    </source>
</evidence>
<dbReference type="GO" id="GO:0045892">
    <property type="term" value="P:negative regulation of DNA-templated transcription"/>
    <property type="evidence" value="ECO:0007669"/>
    <property type="project" value="InterPro"/>
</dbReference>
<comment type="similarity">
    <text evidence="1">Belongs to the BlaI transcriptional regulatory family.</text>
</comment>
<accession>A0A517PRR7</accession>
<keyword evidence="2" id="KW-0805">Transcription regulation</keyword>
<evidence type="ECO:0000313" key="6">
    <source>
        <dbReference type="Proteomes" id="UP000320421"/>
    </source>
</evidence>
<protein>
    <submittedName>
        <fullName evidence="5">Penicillinase repressor</fullName>
    </submittedName>
</protein>
<dbReference type="InterPro" id="IPR036390">
    <property type="entry name" value="WH_DNA-bd_sf"/>
</dbReference>
<sequence length="121" mass="13868">MNASQLGRVQLQIMQVLWDRGRVNAREITDALNQHSNIAHSTVQTLLRQLEAKQAVAHDVEERTFVFYPLIKEDKVTRQATRELIDDIFDGSAAGLVAYLLENEKIPKSELQQLRKLINDE</sequence>
<evidence type="ECO:0000256" key="3">
    <source>
        <dbReference type="ARBA" id="ARBA00023125"/>
    </source>
</evidence>
<dbReference type="Pfam" id="PF03965">
    <property type="entry name" value="Penicillinase_R"/>
    <property type="match status" value="1"/>
</dbReference>
<dbReference type="GO" id="GO:0003677">
    <property type="term" value="F:DNA binding"/>
    <property type="evidence" value="ECO:0007669"/>
    <property type="project" value="UniProtKB-KW"/>
</dbReference>
<proteinExistence type="inferred from homology"/>
<dbReference type="AlphaFoldDB" id="A0A517PRR7"/>
<dbReference type="OrthoDB" id="276770at2"/>
<dbReference type="SUPFAM" id="SSF46785">
    <property type="entry name" value="Winged helix' DNA-binding domain"/>
    <property type="match status" value="1"/>
</dbReference>
<dbReference type="Proteomes" id="UP000320421">
    <property type="component" value="Chromosome"/>
</dbReference>
<dbReference type="InterPro" id="IPR036388">
    <property type="entry name" value="WH-like_DNA-bd_sf"/>
</dbReference>
<dbReference type="InterPro" id="IPR005650">
    <property type="entry name" value="BlaI_family"/>
</dbReference>
<reference evidence="5 6" key="1">
    <citation type="submission" date="2019-02" db="EMBL/GenBank/DDBJ databases">
        <title>Deep-cultivation of Planctomycetes and their phenomic and genomic characterization uncovers novel biology.</title>
        <authorList>
            <person name="Wiegand S."/>
            <person name="Jogler M."/>
            <person name="Boedeker C."/>
            <person name="Pinto D."/>
            <person name="Vollmers J."/>
            <person name="Rivas-Marin E."/>
            <person name="Kohn T."/>
            <person name="Peeters S.H."/>
            <person name="Heuer A."/>
            <person name="Rast P."/>
            <person name="Oberbeckmann S."/>
            <person name="Bunk B."/>
            <person name="Jeske O."/>
            <person name="Meyerdierks A."/>
            <person name="Storesund J.E."/>
            <person name="Kallscheuer N."/>
            <person name="Luecker S."/>
            <person name="Lage O.M."/>
            <person name="Pohl T."/>
            <person name="Merkel B.J."/>
            <person name="Hornburger P."/>
            <person name="Mueller R.-W."/>
            <person name="Bruemmer F."/>
            <person name="Labrenz M."/>
            <person name="Spormann A.M."/>
            <person name="Op den Camp H."/>
            <person name="Overmann J."/>
            <person name="Amann R."/>
            <person name="Jetten M.S.M."/>
            <person name="Mascher T."/>
            <person name="Medema M.H."/>
            <person name="Devos D.P."/>
            <person name="Kaster A.-K."/>
            <person name="Ovreas L."/>
            <person name="Rohde M."/>
            <person name="Galperin M.Y."/>
            <person name="Jogler C."/>
        </authorList>
    </citation>
    <scope>NUCLEOTIDE SEQUENCE [LARGE SCALE GENOMIC DNA]</scope>
    <source>
        <strain evidence="5 6">HG66A1</strain>
    </source>
</reference>